<gene>
    <name evidence="8" type="ORF">G7Z17_g2842</name>
</gene>
<feature type="compositionally biased region" description="Low complexity" evidence="6">
    <location>
        <begin position="205"/>
        <end position="224"/>
    </location>
</feature>
<evidence type="ECO:0000313" key="8">
    <source>
        <dbReference type="EMBL" id="KAF7554532.1"/>
    </source>
</evidence>
<proteinExistence type="inferred from homology"/>
<evidence type="ECO:0000256" key="7">
    <source>
        <dbReference type="SAM" id="Phobius"/>
    </source>
</evidence>
<evidence type="ECO:0000256" key="1">
    <source>
        <dbReference type="ARBA" id="ARBA00004370"/>
    </source>
</evidence>
<dbReference type="InterPro" id="IPR000612">
    <property type="entry name" value="PMP3"/>
</dbReference>
<dbReference type="GO" id="GO:0016020">
    <property type="term" value="C:membrane"/>
    <property type="evidence" value="ECO:0007669"/>
    <property type="project" value="UniProtKB-SubCell"/>
</dbReference>
<feature type="region of interest" description="Disordered" evidence="6">
    <location>
        <begin position="205"/>
        <end position="278"/>
    </location>
</feature>
<accession>A0A9P5LIQ7</accession>
<dbReference type="PANTHER" id="PTHR21659:SF57">
    <property type="entry name" value="PLASMA MEMBRANE PROTEOLIPID 31"/>
    <property type="match status" value="1"/>
</dbReference>
<evidence type="ECO:0000313" key="9">
    <source>
        <dbReference type="Proteomes" id="UP000722485"/>
    </source>
</evidence>
<comment type="subcellular location">
    <subcellularLocation>
        <location evidence="1">Membrane</location>
    </subcellularLocation>
</comment>
<sequence length="278" mass="30853">MGPLALEPQKFTDQVFEMGLAHSIECMSICWFQLAQCIQRHQVTLTGSGYVPRSTRRHRFASNRHQRLAPASIRVPEPAARNPLSSIWKPPSNRYVNNITADHPLQLQLHPPSSIFIVAMCSADIFLAIIAFLFPPLPVWVKRGICGADSLINILLCVLGYIPGLLHSWYIIAKFPEPAYEYEALPQDREGGRVTYVYVQCPQGQQQHQQHQQHSQQPKLQSPHGMNYGTQSAEAANPAPPPQEHGITNAGEGSSDHQGVPPSYAEVVAGDNKIQSQD</sequence>
<evidence type="ECO:0000256" key="5">
    <source>
        <dbReference type="ARBA" id="ARBA00023136"/>
    </source>
</evidence>
<comment type="similarity">
    <text evidence="2">Belongs to the UPF0057 (PMP3) family.</text>
</comment>
<reference evidence="8" key="1">
    <citation type="submission" date="2020-03" db="EMBL/GenBank/DDBJ databases">
        <title>Draft Genome Sequence of Cylindrodendrum hubeiense.</title>
        <authorList>
            <person name="Buettner E."/>
            <person name="Kellner H."/>
        </authorList>
    </citation>
    <scope>NUCLEOTIDE SEQUENCE</scope>
    <source>
        <strain evidence="8">IHI 201604</strain>
    </source>
</reference>
<evidence type="ECO:0000256" key="3">
    <source>
        <dbReference type="ARBA" id="ARBA00022692"/>
    </source>
</evidence>
<keyword evidence="9" id="KW-1185">Reference proteome</keyword>
<evidence type="ECO:0000256" key="2">
    <source>
        <dbReference type="ARBA" id="ARBA00009530"/>
    </source>
</evidence>
<organism evidence="8 9">
    <name type="scientific">Cylindrodendrum hubeiense</name>
    <dbReference type="NCBI Taxonomy" id="595255"/>
    <lineage>
        <taxon>Eukaryota</taxon>
        <taxon>Fungi</taxon>
        <taxon>Dikarya</taxon>
        <taxon>Ascomycota</taxon>
        <taxon>Pezizomycotina</taxon>
        <taxon>Sordariomycetes</taxon>
        <taxon>Hypocreomycetidae</taxon>
        <taxon>Hypocreales</taxon>
        <taxon>Nectriaceae</taxon>
        <taxon>Cylindrodendrum</taxon>
    </lineage>
</organism>
<keyword evidence="4 7" id="KW-1133">Transmembrane helix</keyword>
<keyword evidence="3 7" id="KW-0812">Transmembrane</keyword>
<dbReference type="PANTHER" id="PTHR21659">
    <property type="entry name" value="HYDROPHOBIC PROTEIN RCI2 LOW TEMPERATURE AND SALT RESPONSIVE PROTEIN LTI6 -RELATED"/>
    <property type="match status" value="1"/>
</dbReference>
<name>A0A9P5LIQ7_9HYPO</name>
<evidence type="ECO:0000256" key="4">
    <source>
        <dbReference type="ARBA" id="ARBA00022989"/>
    </source>
</evidence>
<dbReference type="AlphaFoldDB" id="A0A9P5LIQ7"/>
<evidence type="ECO:0008006" key="10">
    <source>
        <dbReference type="Google" id="ProtNLM"/>
    </source>
</evidence>
<comment type="caution">
    <text evidence="8">The sequence shown here is derived from an EMBL/GenBank/DDBJ whole genome shotgun (WGS) entry which is preliminary data.</text>
</comment>
<dbReference type="Proteomes" id="UP000722485">
    <property type="component" value="Unassembled WGS sequence"/>
</dbReference>
<dbReference type="OrthoDB" id="2802411at2759"/>
<evidence type="ECO:0000256" key="6">
    <source>
        <dbReference type="SAM" id="MobiDB-lite"/>
    </source>
</evidence>
<feature type="transmembrane region" description="Helical" evidence="7">
    <location>
        <begin position="115"/>
        <end position="139"/>
    </location>
</feature>
<keyword evidence="5 7" id="KW-0472">Membrane</keyword>
<feature type="transmembrane region" description="Helical" evidence="7">
    <location>
        <begin position="151"/>
        <end position="172"/>
    </location>
</feature>
<protein>
    <recommendedName>
        <fullName evidence="10">Stress response RCI peptide</fullName>
    </recommendedName>
</protein>
<dbReference type="Pfam" id="PF01679">
    <property type="entry name" value="Pmp3"/>
    <property type="match status" value="1"/>
</dbReference>
<dbReference type="EMBL" id="JAANBB010000031">
    <property type="protein sequence ID" value="KAF7554532.1"/>
    <property type="molecule type" value="Genomic_DNA"/>
</dbReference>